<evidence type="ECO:0000259" key="1">
    <source>
        <dbReference type="Pfam" id="PF01979"/>
    </source>
</evidence>
<evidence type="ECO:0000313" key="2">
    <source>
        <dbReference type="EMBL" id="MPR35042.1"/>
    </source>
</evidence>
<dbReference type="GO" id="GO:0016810">
    <property type="term" value="F:hydrolase activity, acting on carbon-nitrogen (but not peptide) bonds"/>
    <property type="evidence" value="ECO:0007669"/>
    <property type="project" value="InterPro"/>
</dbReference>
<dbReference type="SUPFAM" id="SSF51556">
    <property type="entry name" value="Metallo-dependent hydrolases"/>
    <property type="match status" value="1"/>
</dbReference>
<organism evidence="2 3">
    <name type="scientific">Salmonirosea aquatica</name>
    <dbReference type="NCBI Taxonomy" id="2654236"/>
    <lineage>
        <taxon>Bacteria</taxon>
        <taxon>Pseudomonadati</taxon>
        <taxon>Bacteroidota</taxon>
        <taxon>Cytophagia</taxon>
        <taxon>Cytophagales</taxon>
        <taxon>Spirosomataceae</taxon>
        <taxon>Salmonirosea</taxon>
    </lineage>
</organism>
<dbReference type="SUPFAM" id="SSF51338">
    <property type="entry name" value="Composite domain of metallo-dependent hydrolases"/>
    <property type="match status" value="1"/>
</dbReference>
<proteinExistence type="predicted"/>
<dbReference type="RefSeq" id="WP_152761758.1">
    <property type="nucleotide sequence ID" value="NZ_WHLY01000002.1"/>
</dbReference>
<reference evidence="2 3" key="1">
    <citation type="submission" date="2019-10" db="EMBL/GenBank/DDBJ databases">
        <title>Draft Genome Sequence of Cytophagaceae sp. SJW1-29.</title>
        <authorList>
            <person name="Choi A."/>
        </authorList>
    </citation>
    <scope>NUCLEOTIDE SEQUENCE [LARGE SCALE GENOMIC DNA]</scope>
    <source>
        <strain evidence="2 3">SJW1-29</strain>
    </source>
</reference>
<comment type="caution">
    <text evidence="2">The sequence shown here is derived from an EMBL/GenBank/DDBJ whole genome shotgun (WGS) entry which is preliminary data.</text>
</comment>
<dbReference type="Gene3D" id="3.30.110.90">
    <property type="entry name" value="Amidohydrolase"/>
    <property type="match status" value="1"/>
</dbReference>
<dbReference type="InterPro" id="IPR051781">
    <property type="entry name" value="Metallo-dep_Hydrolase"/>
</dbReference>
<keyword evidence="3" id="KW-1185">Reference proteome</keyword>
<sequence length="427" mass="46571">MHLLRFLPLFFLCTLACKSQQRSADGYQAFTGATIIDGSGGTPIPDGVLLLQNGKVVAVGTQQNVTIPTHAIRHDVTGKTIIPGIINAHGHVGDVQGIEGGHYSAQTIKDNLALYARYGITTVVSLGGDREAAVPLRAVNDTTATQRARMFIAGEVITGNTPAEALEVIDKNHAMGVDFMKIRVDDNLGTSPKMTKEVYRAVIKRSHELGYKIATHMYYLDDAKKLLDAGTDLLAHSVRDLPVDSAFIKSIQEKKVPYCPTFTRELSTYVYGDTADFFTDPFFLRAYDQTTIQPLLDPARQAQVRNSKSAKTYKQQLPTAMANLKTLSDAGVPIVFGTDSGIPTRFMGYFEHLEMTMMADAGLTPMQIIVSASKNAAEYLGLKDVGTLSPGHWADFLVLDADPLVDIRNVRKMESVYIGGEKVADKP</sequence>
<dbReference type="PANTHER" id="PTHR43135:SF3">
    <property type="entry name" value="ALPHA-D-RIBOSE 1-METHYLPHOSPHONATE 5-TRIPHOSPHATE DIPHOSPHATASE"/>
    <property type="match status" value="1"/>
</dbReference>
<keyword evidence="2" id="KW-0378">Hydrolase</keyword>
<feature type="domain" description="Amidohydrolase-related" evidence="1">
    <location>
        <begin position="80"/>
        <end position="422"/>
    </location>
</feature>
<accession>A0A7C9BBR2</accession>
<evidence type="ECO:0000313" key="3">
    <source>
        <dbReference type="Proteomes" id="UP000479293"/>
    </source>
</evidence>
<dbReference type="PANTHER" id="PTHR43135">
    <property type="entry name" value="ALPHA-D-RIBOSE 1-METHYLPHOSPHONATE 5-TRIPHOSPHATE DIPHOSPHATASE"/>
    <property type="match status" value="1"/>
</dbReference>
<protein>
    <submittedName>
        <fullName evidence="2">Amidohydrolase family protein</fullName>
    </submittedName>
</protein>
<name>A0A7C9BBR2_9BACT</name>
<dbReference type="InterPro" id="IPR006680">
    <property type="entry name" value="Amidohydro-rel"/>
</dbReference>
<dbReference type="Gene3D" id="2.30.40.10">
    <property type="entry name" value="Urease, subunit C, domain 1"/>
    <property type="match status" value="1"/>
</dbReference>
<dbReference type="Pfam" id="PF01979">
    <property type="entry name" value="Amidohydro_1"/>
    <property type="match status" value="1"/>
</dbReference>
<dbReference type="Proteomes" id="UP000479293">
    <property type="component" value="Unassembled WGS sequence"/>
</dbReference>
<dbReference type="Gene3D" id="1.20.58.520">
    <property type="entry name" value="Amidohydrolase"/>
    <property type="match status" value="1"/>
</dbReference>
<dbReference type="EMBL" id="WHLY01000002">
    <property type="protein sequence ID" value="MPR35042.1"/>
    <property type="molecule type" value="Genomic_DNA"/>
</dbReference>
<dbReference type="Gene3D" id="3.40.50.10910">
    <property type="entry name" value="Amidohydrolase"/>
    <property type="match status" value="1"/>
</dbReference>
<gene>
    <name evidence="2" type="ORF">GBK04_17205</name>
</gene>
<dbReference type="InterPro" id="IPR011059">
    <property type="entry name" value="Metal-dep_hydrolase_composite"/>
</dbReference>
<dbReference type="InterPro" id="IPR032466">
    <property type="entry name" value="Metal_Hydrolase"/>
</dbReference>
<dbReference type="AlphaFoldDB" id="A0A7C9BBR2"/>